<keyword evidence="7 8" id="KW-0472">Membrane</keyword>
<protein>
    <submittedName>
        <fullName evidence="9">Bile acid:sodium symporter</fullName>
    </submittedName>
</protein>
<gene>
    <name evidence="9" type="ORF">CEY15_17660</name>
</gene>
<evidence type="ECO:0000256" key="7">
    <source>
        <dbReference type="ARBA" id="ARBA00023136"/>
    </source>
</evidence>
<dbReference type="OrthoDB" id="3254016at2"/>
<name>A0A2A2WL44_9ACTN</name>
<dbReference type="InterPro" id="IPR002657">
    <property type="entry name" value="BilAc:Na_symport/Acr3"/>
</dbReference>
<sequence>MSLDRSCLERRQVWVYAAAIVVGLALGSRASGAGNVAEALVWPTLGLLLYATFLQVPLLDLATAWRDRRFTLAVVVGNFVIMPLVVWGMVPVLPDDPGVRLGVLLVLLVPCTDWFISFTQMAGGDVSRAIAVTPVNLVLQLMLLPLYLVVMAREEVTGLVTVDAVASALGVVALPLIAAALTEKWLDVRQRRHVVRERWAWAAVPLLATVVFLIATAQVDAVLGALDVLPFVSPVFVAFLLAAALAAKALAVAFTLPVTQARTLAFSLGTRNSFLVLPLAISLPQGYEVAAVVVVMQSLVELLGM</sequence>
<evidence type="ECO:0000256" key="1">
    <source>
        <dbReference type="ARBA" id="ARBA00004651"/>
    </source>
</evidence>
<feature type="transmembrane region" description="Helical" evidence="8">
    <location>
        <begin position="231"/>
        <end position="254"/>
    </location>
</feature>
<evidence type="ECO:0000256" key="4">
    <source>
        <dbReference type="ARBA" id="ARBA00022475"/>
    </source>
</evidence>
<feature type="transmembrane region" description="Helical" evidence="8">
    <location>
        <begin position="99"/>
        <end position="117"/>
    </location>
</feature>
<dbReference type="Pfam" id="PF01758">
    <property type="entry name" value="SBF"/>
    <property type="match status" value="1"/>
</dbReference>
<evidence type="ECO:0000256" key="5">
    <source>
        <dbReference type="ARBA" id="ARBA00022692"/>
    </source>
</evidence>
<keyword evidence="6 8" id="KW-1133">Transmembrane helix</keyword>
<feature type="transmembrane region" description="Helical" evidence="8">
    <location>
        <begin position="70"/>
        <end position="93"/>
    </location>
</feature>
<dbReference type="InterPro" id="IPR038770">
    <property type="entry name" value="Na+/solute_symporter_sf"/>
</dbReference>
<feature type="transmembrane region" description="Helical" evidence="8">
    <location>
        <begin position="12"/>
        <end position="28"/>
    </location>
</feature>
<dbReference type="Gene3D" id="1.20.1530.20">
    <property type="match status" value="1"/>
</dbReference>
<feature type="non-terminal residue" evidence="9">
    <location>
        <position position="305"/>
    </location>
</feature>
<dbReference type="PANTHER" id="PTHR43057">
    <property type="entry name" value="ARSENITE EFFLUX TRANSPORTER"/>
    <property type="match status" value="1"/>
</dbReference>
<dbReference type="Proteomes" id="UP000218810">
    <property type="component" value="Unassembled WGS sequence"/>
</dbReference>
<organism evidence="9 10">
    <name type="scientific">Dietzia natronolimnaea</name>
    <dbReference type="NCBI Taxonomy" id="161920"/>
    <lineage>
        <taxon>Bacteria</taxon>
        <taxon>Bacillati</taxon>
        <taxon>Actinomycetota</taxon>
        <taxon>Actinomycetes</taxon>
        <taxon>Mycobacteriales</taxon>
        <taxon>Dietziaceae</taxon>
        <taxon>Dietzia</taxon>
    </lineage>
</organism>
<dbReference type="AlphaFoldDB" id="A0A2A2WL44"/>
<evidence type="ECO:0000256" key="8">
    <source>
        <dbReference type="SAM" id="Phobius"/>
    </source>
</evidence>
<dbReference type="GO" id="GO:0005886">
    <property type="term" value="C:plasma membrane"/>
    <property type="evidence" value="ECO:0007669"/>
    <property type="project" value="UniProtKB-SubCell"/>
</dbReference>
<keyword evidence="10" id="KW-1185">Reference proteome</keyword>
<keyword evidence="3" id="KW-0813">Transport</keyword>
<proteinExistence type="inferred from homology"/>
<feature type="transmembrane region" description="Helical" evidence="8">
    <location>
        <begin position="275"/>
        <end position="300"/>
    </location>
</feature>
<feature type="transmembrane region" description="Helical" evidence="8">
    <location>
        <begin position="156"/>
        <end position="178"/>
    </location>
</feature>
<keyword evidence="5 8" id="KW-0812">Transmembrane</keyword>
<feature type="transmembrane region" description="Helical" evidence="8">
    <location>
        <begin position="129"/>
        <end position="150"/>
    </location>
</feature>
<evidence type="ECO:0000313" key="10">
    <source>
        <dbReference type="Proteomes" id="UP000218810"/>
    </source>
</evidence>
<reference evidence="10" key="1">
    <citation type="submission" date="2017-09" db="EMBL/GenBank/DDBJ databases">
        <authorList>
            <person name="Zhang Y."/>
            <person name="Huang X."/>
            <person name="Liu J."/>
            <person name="Lu L."/>
            <person name="Peng K."/>
        </authorList>
    </citation>
    <scope>NUCLEOTIDE SEQUENCE [LARGE SCALE GENOMIC DNA]</scope>
    <source>
        <strain evidence="10">S-XJ-1</strain>
    </source>
</reference>
<evidence type="ECO:0000313" key="9">
    <source>
        <dbReference type="EMBL" id="PAY21684.1"/>
    </source>
</evidence>
<evidence type="ECO:0000256" key="3">
    <source>
        <dbReference type="ARBA" id="ARBA00022448"/>
    </source>
</evidence>
<comment type="subcellular location">
    <subcellularLocation>
        <location evidence="1">Cell membrane</location>
        <topology evidence="1">Multi-pass membrane protein</topology>
    </subcellularLocation>
</comment>
<dbReference type="GO" id="GO:0015104">
    <property type="term" value="F:antimonite transmembrane transporter activity"/>
    <property type="evidence" value="ECO:0007669"/>
    <property type="project" value="TreeGrafter"/>
</dbReference>
<dbReference type="GO" id="GO:0015105">
    <property type="term" value="F:arsenite transmembrane transporter activity"/>
    <property type="evidence" value="ECO:0007669"/>
    <property type="project" value="TreeGrafter"/>
</dbReference>
<evidence type="ECO:0000256" key="6">
    <source>
        <dbReference type="ARBA" id="ARBA00022989"/>
    </source>
</evidence>
<accession>A0A2A2WL44</accession>
<feature type="transmembrane region" description="Helical" evidence="8">
    <location>
        <begin position="199"/>
        <end position="219"/>
    </location>
</feature>
<comment type="caution">
    <text evidence="9">The sequence shown here is derived from an EMBL/GenBank/DDBJ whole genome shotgun (WGS) entry which is preliminary data.</text>
</comment>
<comment type="similarity">
    <text evidence="2">Belongs to the arsenical resistance-3 (ACR3) (TC 2.A.59) family.</text>
</comment>
<dbReference type="PANTHER" id="PTHR43057:SF1">
    <property type="entry name" value="ARSENICAL-RESISTANCE PROTEIN 3"/>
    <property type="match status" value="1"/>
</dbReference>
<feature type="transmembrane region" description="Helical" evidence="8">
    <location>
        <begin position="40"/>
        <end position="58"/>
    </location>
</feature>
<dbReference type="EMBL" id="NTGA01000078">
    <property type="protein sequence ID" value="PAY21684.1"/>
    <property type="molecule type" value="Genomic_DNA"/>
</dbReference>
<dbReference type="InterPro" id="IPR004706">
    <property type="entry name" value="Arsenical-R_Acr3"/>
</dbReference>
<evidence type="ECO:0000256" key="2">
    <source>
        <dbReference type="ARBA" id="ARBA00010110"/>
    </source>
</evidence>
<keyword evidence="4" id="KW-1003">Cell membrane</keyword>
<dbReference type="GO" id="GO:0015297">
    <property type="term" value="F:antiporter activity"/>
    <property type="evidence" value="ECO:0007669"/>
    <property type="project" value="InterPro"/>
</dbReference>